<dbReference type="Proteomes" id="UP000033101">
    <property type="component" value="Chromosome"/>
</dbReference>
<evidence type="ECO:0000313" key="2">
    <source>
        <dbReference type="Proteomes" id="UP000033101"/>
    </source>
</evidence>
<reference evidence="1 2" key="1">
    <citation type="submission" date="2014-07" db="EMBL/GenBank/DDBJ databases">
        <title>Methanogenic archaea and the global carbon cycle.</title>
        <authorList>
            <person name="Henriksen J.R."/>
            <person name="Luke J."/>
            <person name="Reinhart S."/>
            <person name="Benedict M.N."/>
            <person name="Youngblut N.D."/>
            <person name="Metcalf M.E."/>
            <person name="Whitaker R.J."/>
            <person name="Metcalf W.W."/>
        </authorList>
    </citation>
    <scope>NUCLEOTIDE SEQUENCE [LARGE SCALE GENOMIC DNA]</scope>
    <source>
        <strain evidence="1 2">HB-1</strain>
    </source>
</reference>
<proteinExistence type="predicted"/>
<dbReference type="EMBL" id="CP009516">
    <property type="protein sequence ID" value="AKB80032.1"/>
    <property type="molecule type" value="Genomic_DNA"/>
</dbReference>
<dbReference type="PATRIC" id="fig|1434110.4.peg.4545"/>
<dbReference type="Gene3D" id="3.40.50.150">
    <property type="entry name" value="Vaccinia Virus protein VP39"/>
    <property type="match status" value="1"/>
</dbReference>
<protein>
    <recommendedName>
        <fullName evidence="3">Methyltransferase domain-containing protein</fullName>
    </recommendedName>
</protein>
<dbReference type="InterPro" id="IPR029063">
    <property type="entry name" value="SAM-dependent_MTases_sf"/>
</dbReference>
<dbReference type="SUPFAM" id="SSF53335">
    <property type="entry name" value="S-adenosyl-L-methionine-dependent methyltransferases"/>
    <property type="match status" value="1"/>
</dbReference>
<dbReference type="CDD" id="cd02440">
    <property type="entry name" value="AdoMet_MTases"/>
    <property type="match status" value="1"/>
</dbReference>
<dbReference type="GeneID" id="24832895"/>
<dbReference type="RefSeq" id="WP_048142037.1">
    <property type="nucleotide sequence ID" value="NZ_CP009516.1"/>
</dbReference>
<dbReference type="AlphaFoldDB" id="A0A0E3SHQ4"/>
<keyword evidence="2" id="KW-1185">Reference proteome</keyword>
<evidence type="ECO:0008006" key="3">
    <source>
        <dbReference type="Google" id="ProtNLM"/>
    </source>
</evidence>
<accession>A0A0E3SHQ4</accession>
<name>A0A0E3SHQ4_9EURY</name>
<dbReference type="HOGENOM" id="CLU_938795_0_0_2"/>
<sequence>MLLQELLGIDEEIYLIEESYTSQRTPERTLQYLNRFRNFPDSGNTRVIRVREAGHTLGLLFFNPADGDVPVDFWSVFTGAFAPAALKARFEALADSLLALNPPEKNVELSYETWLSAVNEYYSLMLVNRNLCVSCSVRPESYSSVFSENRINRVTEILELLRKKGYYPEGRLLEVCCGNGMSTLALYRSGLDPLAIEINKCTVCQGLEQQVLNPQKVMVMDATAVSRYFDPGSFDAVMGFMLGLIYEFNKELWIRIIREAVSVAADGAVLLFTVSSKPEIEILANALSKAGVEGEIVDNKDVEGAYDQWLFVGRKQKSALSIQ</sequence>
<dbReference type="KEGG" id="mhor:MSHOH_3549"/>
<evidence type="ECO:0000313" key="1">
    <source>
        <dbReference type="EMBL" id="AKB80032.1"/>
    </source>
</evidence>
<gene>
    <name evidence="1" type="ORF">MSHOH_3549</name>
</gene>
<organism evidence="1 2">
    <name type="scientific">Methanosarcina horonobensis HB-1 = JCM 15518</name>
    <dbReference type="NCBI Taxonomy" id="1434110"/>
    <lineage>
        <taxon>Archaea</taxon>
        <taxon>Methanobacteriati</taxon>
        <taxon>Methanobacteriota</taxon>
        <taxon>Stenosarchaea group</taxon>
        <taxon>Methanomicrobia</taxon>
        <taxon>Methanosarcinales</taxon>
        <taxon>Methanosarcinaceae</taxon>
        <taxon>Methanosarcina</taxon>
    </lineage>
</organism>
<dbReference type="OrthoDB" id="116032at2157"/>